<dbReference type="SMART" id="SM00870">
    <property type="entry name" value="Asparaginase"/>
    <property type="match status" value="1"/>
</dbReference>
<organism evidence="7 8">
    <name type="scientific">Croceimicrobium hydrocarbonivorans</name>
    <dbReference type="NCBI Taxonomy" id="2761580"/>
    <lineage>
        <taxon>Bacteria</taxon>
        <taxon>Pseudomonadati</taxon>
        <taxon>Bacteroidota</taxon>
        <taxon>Flavobacteriia</taxon>
        <taxon>Flavobacteriales</taxon>
        <taxon>Owenweeksiaceae</taxon>
        <taxon>Croceimicrobium</taxon>
    </lineage>
</organism>
<dbReference type="InterPro" id="IPR027473">
    <property type="entry name" value="L-asparaginase_C"/>
</dbReference>
<dbReference type="PANTHER" id="PTHR11707">
    <property type="entry name" value="L-ASPARAGINASE"/>
    <property type="match status" value="1"/>
</dbReference>
<evidence type="ECO:0000313" key="8">
    <source>
        <dbReference type="Proteomes" id="UP000516305"/>
    </source>
</evidence>
<dbReference type="InterPro" id="IPR041725">
    <property type="entry name" value="L-asparaginase_I"/>
</dbReference>
<dbReference type="Pfam" id="PF17763">
    <property type="entry name" value="Asparaginase_C"/>
    <property type="match status" value="1"/>
</dbReference>
<dbReference type="InterPro" id="IPR036152">
    <property type="entry name" value="Asp/glu_Ase-like_sf"/>
</dbReference>
<evidence type="ECO:0000256" key="1">
    <source>
        <dbReference type="ARBA" id="ARBA00010518"/>
    </source>
</evidence>
<feature type="domain" description="Asparaginase/glutaminase C-terminal" evidence="6">
    <location>
        <begin position="217"/>
        <end position="331"/>
    </location>
</feature>
<evidence type="ECO:0000256" key="4">
    <source>
        <dbReference type="PROSITE-ProRule" id="PRU10099"/>
    </source>
</evidence>
<feature type="active site" description="O-isoaspartyl threonine intermediate" evidence="3">
    <location>
        <position position="16"/>
    </location>
</feature>
<sequence>MSTNRRRILILYTGGTIGMILKSDGAYHPFSFENLQSFIPELRDFPAQLEADSFDEVLDSSNMTPAHWLRIARRIEADYLNYDAFLILHGSDTMAYTSAALSFMLQNLAKPVILTGSQLPVGIPRSDARENILSSLEIAIATNEEGGPMVPEVAVYFEYNLYRGNRLQKVSSQDFEAFRSPNYPLLAEAGVQIKYNRNSIMPASIGRFQILEELDPRVAILHCFPGMQAELAVPLIQNPNNKAIILRTFGSGNAPGHPWLLEALADVIQKAVPVINVSQCSAGEVEMSKYEAGRKFQEIGLISAGDMVLEAALTKAMVLLAKGLQGKDFEQAYLENICGELSV</sequence>
<dbReference type="InterPro" id="IPR006034">
    <property type="entry name" value="Asparaginase/glutaminase-like"/>
</dbReference>
<keyword evidence="2" id="KW-0378">Hydrolase</keyword>
<dbReference type="PIRSF" id="PIRSF500176">
    <property type="entry name" value="L_ASNase"/>
    <property type="match status" value="1"/>
</dbReference>
<dbReference type="CDD" id="cd08963">
    <property type="entry name" value="L-asparaginase_I"/>
    <property type="match status" value="1"/>
</dbReference>
<dbReference type="Proteomes" id="UP000516305">
    <property type="component" value="Chromosome"/>
</dbReference>
<keyword evidence="8" id="KW-1185">Reference proteome</keyword>
<dbReference type="NCBIfam" id="TIGR00519">
    <property type="entry name" value="asnASE_I"/>
    <property type="match status" value="1"/>
</dbReference>
<dbReference type="Gene3D" id="3.40.50.40">
    <property type="match status" value="1"/>
</dbReference>
<dbReference type="GO" id="GO:0006520">
    <property type="term" value="P:amino acid metabolic process"/>
    <property type="evidence" value="ECO:0007669"/>
    <property type="project" value="InterPro"/>
</dbReference>
<dbReference type="InterPro" id="IPR037152">
    <property type="entry name" value="L-asparaginase_N_sf"/>
</dbReference>
<dbReference type="GO" id="GO:0004067">
    <property type="term" value="F:asparaginase activity"/>
    <property type="evidence" value="ECO:0007669"/>
    <property type="project" value="UniProtKB-UniRule"/>
</dbReference>
<evidence type="ECO:0000256" key="3">
    <source>
        <dbReference type="PIRSR" id="PIRSR001220-1"/>
    </source>
</evidence>
<feature type="domain" description="L-asparaginase N-terminal" evidence="5">
    <location>
        <begin position="7"/>
        <end position="199"/>
    </location>
</feature>
<dbReference type="Pfam" id="PF00710">
    <property type="entry name" value="Asparaginase"/>
    <property type="match status" value="1"/>
</dbReference>
<dbReference type="InterPro" id="IPR006033">
    <property type="entry name" value="AsnA_fam"/>
</dbReference>
<dbReference type="SUPFAM" id="SSF53774">
    <property type="entry name" value="Glutaminase/Asparaginase"/>
    <property type="match status" value="1"/>
</dbReference>
<gene>
    <name evidence="7" type="ORF">H4K34_06700</name>
</gene>
<evidence type="ECO:0000259" key="5">
    <source>
        <dbReference type="Pfam" id="PF00710"/>
    </source>
</evidence>
<dbReference type="RefSeq" id="WP_210760052.1">
    <property type="nucleotide sequence ID" value="NZ_CP060139.1"/>
</dbReference>
<dbReference type="PROSITE" id="PS51732">
    <property type="entry name" value="ASN_GLN_ASE_3"/>
    <property type="match status" value="1"/>
</dbReference>
<reference evidence="7 8" key="1">
    <citation type="submission" date="2020-08" db="EMBL/GenBank/DDBJ databases">
        <title>Croceimicrobium hydrocarbonivorans gen. nov., sp. nov., a novel marine bacterium isolated from a bacterial consortium that degrades polyethylene terephthalate.</title>
        <authorList>
            <person name="Liu R."/>
        </authorList>
    </citation>
    <scope>NUCLEOTIDE SEQUENCE [LARGE SCALE GENOMIC DNA]</scope>
    <source>
        <strain evidence="7 8">A20-9</strain>
    </source>
</reference>
<dbReference type="Gene3D" id="3.40.50.1170">
    <property type="entry name" value="L-asparaginase, N-terminal domain"/>
    <property type="match status" value="1"/>
</dbReference>
<comment type="similarity">
    <text evidence="1">Belongs to the asparaginase 1 family.</text>
</comment>
<dbReference type="SFLD" id="SFLDS00057">
    <property type="entry name" value="Glutaminase/Asparaginase"/>
    <property type="match status" value="1"/>
</dbReference>
<protein>
    <submittedName>
        <fullName evidence="7">Asparaginase</fullName>
    </submittedName>
</protein>
<proteinExistence type="inferred from homology"/>
<accession>A0A7H0VIH7</accession>
<evidence type="ECO:0000259" key="6">
    <source>
        <dbReference type="Pfam" id="PF17763"/>
    </source>
</evidence>
<dbReference type="InterPro" id="IPR020827">
    <property type="entry name" value="Asparaginase/glutaminase_AS1"/>
</dbReference>
<dbReference type="InterPro" id="IPR040919">
    <property type="entry name" value="Asparaginase_C"/>
</dbReference>
<evidence type="ECO:0000313" key="7">
    <source>
        <dbReference type="EMBL" id="QNR25525.1"/>
    </source>
</evidence>
<name>A0A7H0VIH7_9FLAO</name>
<feature type="active site" evidence="4">
    <location>
        <position position="16"/>
    </location>
</feature>
<evidence type="ECO:0000256" key="2">
    <source>
        <dbReference type="ARBA" id="ARBA00022801"/>
    </source>
</evidence>
<dbReference type="PANTHER" id="PTHR11707:SF28">
    <property type="entry name" value="60 KDA LYSOPHOSPHOLIPASE"/>
    <property type="match status" value="1"/>
</dbReference>
<dbReference type="KEGG" id="chyd:H4K34_06700"/>
<dbReference type="EMBL" id="CP060139">
    <property type="protein sequence ID" value="QNR25525.1"/>
    <property type="molecule type" value="Genomic_DNA"/>
</dbReference>
<dbReference type="PRINTS" id="PR00139">
    <property type="entry name" value="ASNGLNASE"/>
</dbReference>
<dbReference type="PIRSF" id="PIRSF001220">
    <property type="entry name" value="L-ASNase_gatD"/>
    <property type="match status" value="1"/>
</dbReference>
<dbReference type="AlphaFoldDB" id="A0A7H0VIH7"/>
<dbReference type="InterPro" id="IPR027474">
    <property type="entry name" value="L-asparaginase_N"/>
</dbReference>
<dbReference type="PROSITE" id="PS00144">
    <property type="entry name" value="ASN_GLN_ASE_1"/>
    <property type="match status" value="1"/>
</dbReference>